<feature type="compositionally biased region" description="Low complexity" evidence="1">
    <location>
        <begin position="53"/>
        <end position="62"/>
    </location>
</feature>
<feature type="region of interest" description="Disordered" evidence="1">
    <location>
        <begin position="35"/>
        <end position="67"/>
    </location>
</feature>
<evidence type="ECO:0000313" key="2">
    <source>
        <dbReference type="EMBL" id="KAK9024259.1"/>
    </source>
</evidence>
<comment type="caution">
    <text evidence="2">The sequence shown here is derived from an EMBL/GenBank/DDBJ whole genome shotgun (WGS) entry which is preliminary data.</text>
</comment>
<organism evidence="2 3">
    <name type="scientific">Hibiscus sabdariffa</name>
    <name type="common">roselle</name>
    <dbReference type="NCBI Taxonomy" id="183260"/>
    <lineage>
        <taxon>Eukaryota</taxon>
        <taxon>Viridiplantae</taxon>
        <taxon>Streptophyta</taxon>
        <taxon>Embryophyta</taxon>
        <taxon>Tracheophyta</taxon>
        <taxon>Spermatophyta</taxon>
        <taxon>Magnoliopsida</taxon>
        <taxon>eudicotyledons</taxon>
        <taxon>Gunneridae</taxon>
        <taxon>Pentapetalae</taxon>
        <taxon>rosids</taxon>
        <taxon>malvids</taxon>
        <taxon>Malvales</taxon>
        <taxon>Malvaceae</taxon>
        <taxon>Malvoideae</taxon>
        <taxon>Hibiscus</taxon>
    </lineage>
</organism>
<proteinExistence type="predicted"/>
<dbReference type="EMBL" id="JBBPBN010000015">
    <property type="protein sequence ID" value="KAK9024259.1"/>
    <property type="molecule type" value="Genomic_DNA"/>
</dbReference>
<protein>
    <submittedName>
        <fullName evidence="2">Uncharacterized protein</fullName>
    </submittedName>
</protein>
<reference evidence="2 3" key="1">
    <citation type="journal article" date="2024" name="G3 (Bethesda)">
        <title>Genome assembly of Hibiscus sabdariffa L. provides insights into metabolisms of medicinal natural products.</title>
        <authorList>
            <person name="Kim T."/>
        </authorList>
    </citation>
    <scope>NUCLEOTIDE SEQUENCE [LARGE SCALE GENOMIC DNA]</scope>
    <source>
        <strain evidence="2">TK-2024</strain>
        <tissue evidence="2">Old leaves</tissue>
    </source>
</reference>
<accession>A0ABR2SH50</accession>
<evidence type="ECO:0000256" key="1">
    <source>
        <dbReference type="SAM" id="MobiDB-lite"/>
    </source>
</evidence>
<dbReference type="Proteomes" id="UP001396334">
    <property type="component" value="Unassembled WGS sequence"/>
</dbReference>
<name>A0ABR2SH50_9ROSI</name>
<gene>
    <name evidence="2" type="ORF">V6N11_004430</name>
</gene>
<sequence>MVGWSKAGRFRVGPAITLLKTHRDDVGNIQFDEFDGRPPDGFSAIPPLEPLERPSSPTLLEEQSVGKKARNDVDVTVFSDKIDMDADQESIVVHDVRDSAVFNPPLSQESAQHTAILAGDGGTYASKVISSTHQHMILFVRWGRRSR</sequence>
<evidence type="ECO:0000313" key="3">
    <source>
        <dbReference type="Proteomes" id="UP001396334"/>
    </source>
</evidence>
<keyword evidence="3" id="KW-1185">Reference proteome</keyword>